<evidence type="ECO:0000313" key="1">
    <source>
        <dbReference type="EMBL" id="CAI5799407.1"/>
    </source>
</evidence>
<name>A0AA35LNV8_9SAUR</name>
<proteinExistence type="predicted"/>
<keyword evidence="2" id="KW-1185">Reference proteome</keyword>
<sequence length="302" mass="32729">MADGQESFSVPFEKLNGSNWEEWSRKLKAWLVAKGLWEATQGPPQQAAAGAAAAVVAAAQASQRKDQKALGTIVLSLEGSQLPLVEGLETAQEAYQALERVHHRTTAGAKIHTTRSLFELKLRPGDSIRQHVTKMLSVFNKLRLLQVNFTEELEVYILLSSLDKSYDNLCLTLESMNPADLTLQYVTGRLCDEEERCLREGRAGAGCPAGNRGGGASQKAQFRLFPLVVVLSAGLLTICVGPVRGELERPGRMSPRSLPMAVSQVLVAASQVSMAASLGEEASVGMQKEDVTEDVRRTVLIT</sequence>
<reference evidence="1" key="1">
    <citation type="submission" date="2022-12" db="EMBL/GenBank/DDBJ databases">
        <authorList>
            <person name="Alioto T."/>
            <person name="Alioto T."/>
            <person name="Gomez Garrido J."/>
        </authorList>
    </citation>
    <scope>NUCLEOTIDE SEQUENCE</scope>
</reference>
<dbReference type="Proteomes" id="UP001178461">
    <property type="component" value="Chromosome W"/>
</dbReference>
<organism evidence="1 2">
    <name type="scientific">Podarcis lilfordi</name>
    <name type="common">Lilford's wall lizard</name>
    <dbReference type="NCBI Taxonomy" id="74358"/>
    <lineage>
        <taxon>Eukaryota</taxon>
        <taxon>Metazoa</taxon>
        <taxon>Chordata</taxon>
        <taxon>Craniata</taxon>
        <taxon>Vertebrata</taxon>
        <taxon>Euteleostomi</taxon>
        <taxon>Lepidosauria</taxon>
        <taxon>Squamata</taxon>
        <taxon>Bifurcata</taxon>
        <taxon>Unidentata</taxon>
        <taxon>Episquamata</taxon>
        <taxon>Laterata</taxon>
        <taxon>Lacertibaenia</taxon>
        <taxon>Lacertidae</taxon>
        <taxon>Podarcis</taxon>
    </lineage>
</organism>
<protein>
    <recommendedName>
        <fullName evidence="3">DUF4219 domain-containing protein</fullName>
    </recommendedName>
</protein>
<dbReference type="EMBL" id="OX395145">
    <property type="protein sequence ID" value="CAI5799407.1"/>
    <property type="molecule type" value="Genomic_DNA"/>
</dbReference>
<dbReference type="PANTHER" id="PTHR35317">
    <property type="entry name" value="OS04G0629600 PROTEIN"/>
    <property type="match status" value="1"/>
</dbReference>
<dbReference type="AlphaFoldDB" id="A0AA35LNV8"/>
<dbReference type="PANTHER" id="PTHR35317:SF29">
    <property type="entry name" value="CCHC-TYPE DOMAIN-CONTAINING PROTEIN"/>
    <property type="match status" value="1"/>
</dbReference>
<evidence type="ECO:0000313" key="2">
    <source>
        <dbReference type="Proteomes" id="UP001178461"/>
    </source>
</evidence>
<evidence type="ECO:0008006" key="3">
    <source>
        <dbReference type="Google" id="ProtNLM"/>
    </source>
</evidence>
<dbReference type="Pfam" id="PF14223">
    <property type="entry name" value="Retrotran_gag_2"/>
    <property type="match status" value="1"/>
</dbReference>
<gene>
    <name evidence="1" type="ORF">PODLI_1B021723</name>
</gene>
<accession>A0AA35LNV8</accession>